<dbReference type="Proteomes" id="UP000663888">
    <property type="component" value="Unassembled WGS sequence"/>
</dbReference>
<evidence type="ECO:0000313" key="2">
    <source>
        <dbReference type="EMBL" id="CAE6425575.1"/>
    </source>
</evidence>
<dbReference type="EMBL" id="CAJMWX010000734">
    <property type="protein sequence ID" value="CAE6425575.1"/>
    <property type="molecule type" value="Genomic_DNA"/>
</dbReference>
<proteinExistence type="predicted"/>
<reference evidence="2" key="1">
    <citation type="submission" date="2021-01" db="EMBL/GenBank/DDBJ databases">
        <authorList>
            <person name="Kaushik A."/>
        </authorList>
    </citation>
    <scope>NUCLEOTIDE SEQUENCE</scope>
    <source>
        <strain evidence="2">AG4-R118</strain>
    </source>
</reference>
<gene>
    <name evidence="2" type="ORF">RDB_LOCUS28170</name>
</gene>
<protein>
    <recommendedName>
        <fullName evidence="1">DUF6593 domain-containing protein</fullName>
    </recommendedName>
</protein>
<evidence type="ECO:0000313" key="3">
    <source>
        <dbReference type="Proteomes" id="UP000663888"/>
    </source>
</evidence>
<evidence type="ECO:0000259" key="1">
    <source>
        <dbReference type="Pfam" id="PF20236"/>
    </source>
</evidence>
<sequence length="191" mass="21880">MVQQSNTRVAYNLDPWFSGTNSPPSVMTTYTLSETSPERCNLMDPEGNIIYKISSPVTMGNSDVTIMRGEEVIAVIHWKWFEQSTLTMNNRTTELDEVFPRPKKMSPSRVYTMPDGSQFKWKGADMIYAVNVETRLNVATYYRSRMHLINSKKSMLDIAAGASTELTDALVVTWAIYEKRAKDLRWSMWGK</sequence>
<organism evidence="2 3">
    <name type="scientific">Rhizoctonia solani</name>
    <dbReference type="NCBI Taxonomy" id="456999"/>
    <lineage>
        <taxon>Eukaryota</taxon>
        <taxon>Fungi</taxon>
        <taxon>Dikarya</taxon>
        <taxon>Basidiomycota</taxon>
        <taxon>Agaricomycotina</taxon>
        <taxon>Agaricomycetes</taxon>
        <taxon>Cantharellales</taxon>
        <taxon>Ceratobasidiaceae</taxon>
        <taxon>Rhizoctonia</taxon>
    </lineage>
</organism>
<feature type="domain" description="DUF6593" evidence="1">
    <location>
        <begin position="36"/>
        <end position="182"/>
    </location>
</feature>
<dbReference type="Pfam" id="PF20236">
    <property type="entry name" value="DUF6593"/>
    <property type="match status" value="1"/>
</dbReference>
<comment type="caution">
    <text evidence="2">The sequence shown here is derived from an EMBL/GenBank/DDBJ whole genome shotgun (WGS) entry which is preliminary data.</text>
</comment>
<accession>A0A8H3AM25</accession>
<name>A0A8H3AM25_9AGAM</name>
<dbReference type="AlphaFoldDB" id="A0A8H3AM25"/>
<dbReference type="InterPro" id="IPR046528">
    <property type="entry name" value="DUF6593"/>
</dbReference>